<dbReference type="AlphaFoldDB" id="A0A8E2DGF7"/>
<gene>
    <name evidence="1" type="ORF">OBBRIDRAFT_838569</name>
</gene>
<name>A0A8E2DGF7_9APHY</name>
<dbReference type="Gene3D" id="3.80.10.10">
    <property type="entry name" value="Ribonuclease Inhibitor"/>
    <property type="match status" value="1"/>
</dbReference>
<dbReference type="OrthoDB" id="3222238at2759"/>
<dbReference type="SUPFAM" id="SSF52047">
    <property type="entry name" value="RNI-like"/>
    <property type="match status" value="1"/>
</dbReference>
<evidence type="ECO:0000313" key="2">
    <source>
        <dbReference type="Proteomes" id="UP000250043"/>
    </source>
</evidence>
<proteinExistence type="predicted"/>
<sequence length="550" mass="62318">MHPALQNHDILHEIFQKLNYLVDGPDAAWTSKAALSRTLVAASRTCKVFADFALDVLWFKLESLQPLLNIIGAFIPSAADVLWLPSDGMIAPVEWERFRKYAARIHILSLRRDERINHRVLAYLSAKNDGAPLLPALQELSWVLQDVIAPDLVTWLPRSLHTLTLENCDDGPDEGPYTQAYFDARVQLLQSAWKQIIEKSPYVRDVHLISFPRRILGPLTSMKHIKRVHIQDFHYIYKMPRLVCDRDLIQYLSRIEGFTVLKIEPHFITAPTFSGFGSLCDLDIQGPLHQLGLMTSVVSSSHLASLSIWHDADEQLQDGLLPSNVSKFSALSSFQLSVFLGEDHVIAQSTELADHLRPLLGLRALEEVTIRVYLGPTVKFALSDSDIHDLAKSWRRIRELYLMYTADDRSPSIQSLRYFVELCPDLHSLHLPRINGATALLESDSYPFSQQTHGLKDLTLREVPWSNRIAEYIDSCFPSLEIPPVPGPFGPQETKEWREIQDLVSGLQAERSTQSFGSGNITTETDLERSEHNNTHGWIVIISADYGEIH</sequence>
<accession>A0A8E2DGF7</accession>
<keyword evidence="2" id="KW-1185">Reference proteome</keyword>
<evidence type="ECO:0008006" key="3">
    <source>
        <dbReference type="Google" id="ProtNLM"/>
    </source>
</evidence>
<organism evidence="1 2">
    <name type="scientific">Obba rivulosa</name>
    <dbReference type="NCBI Taxonomy" id="1052685"/>
    <lineage>
        <taxon>Eukaryota</taxon>
        <taxon>Fungi</taxon>
        <taxon>Dikarya</taxon>
        <taxon>Basidiomycota</taxon>
        <taxon>Agaricomycotina</taxon>
        <taxon>Agaricomycetes</taxon>
        <taxon>Polyporales</taxon>
        <taxon>Gelatoporiaceae</taxon>
        <taxon>Obba</taxon>
    </lineage>
</organism>
<reference evidence="1 2" key="1">
    <citation type="submission" date="2016-07" db="EMBL/GenBank/DDBJ databases">
        <title>Draft genome of the white-rot fungus Obba rivulosa 3A-2.</title>
        <authorList>
            <consortium name="DOE Joint Genome Institute"/>
            <person name="Miettinen O."/>
            <person name="Riley R."/>
            <person name="Acob R."/>
            <person name="Barry K."/>
            <person name="Cullen D."/>
            <person name="De Vries R."/>
            <person name="Hainaut M."/>
            <person name="Hatakka A."/>
            <person name="Henrissat B."/>
            <person name="Hilden K."/>
            <person name="Kuo R."/>
            <person name="Labutti K."/>
            <person name="Lipzen A."/>
            <person name="Makela M.R."/>
            <person name="Sandor L."/>
            <person name="Spatafora J.W."/>
            <person name="Grigoriev I.V."/>
            <person name="Hibbett D.S."/>
        </authorList>
    </citation>
    <scope>NUCLEOTIDE SEQUENCE [LARGE SCALE GENOMIC DNA]</scope>
    <source>
        <strain evidence="1 2">3A-2</strain>
    </source>
</reference>
<evidence type="ECO:0000313" key="1">
    <source>
        <dbReference type="EMBL" id="OCH85916.1"/>
    </source>
</evidence>
<dbReference type="InterPro" id="IPR032675">
    <property type="entry name" value="LRR_dom_sf"/>
</dbReference>
<protein>
    <recommendedName>
        <fullName evidence="3">F-box domain-containing protein</fullName>
    </recommendedName>
</protein>
<dbReference type="Proteomes" id="UP000250043">
    <property type="component" value="Unassembled WGS sequence"/>
</dbReference>
<dbReference type="EMBL" id="KV722555">
    <property type="protein sequence ID" value="OCH85916.1"/>
    <property type="molecule type" value="Genomic_DNA"/>
</dbReference>